<dbReference type="EMBL" id="CP001340">
    <property type="protein sequence ID" value="ACL95515.2"/>
    <property type="molecule type" value="Genomic_DNA"/>
</dbReference>
<keyword evidence="2" id="KW-0732">Signal</keyword>
<gene>
    <name evidence="4" type="ordered locus">CCNA_02050</name>
</gene>
<keyword evidence="5" id="KW-1185">Reference proteome</keyword>
<evidence type="ECO:0000259" key="3">
    <source>
        <dbReference type="Pfam" id="PF01979"/>
    </source>
</evidence>
<dbReference type="RefSeq" id="WP_024265753.1">
    <property type="nucleotide sequence ID" value="NC_011916.1"/>
</dbReference>
<name>A0A0H3C824_CAUVN</name>
<accession>A0A0H3C824</accession>
<sequence length="489" mass="51830">MIRWRSVAMATSLLALGLSACATTGTGGPAKSSAPAKPAEKAEIKPLPKGLDGQASTGFPSTYKPLPARATAFVGATVLTATGQQIDNGVVFVSEGKITAVGGPDTPIPAGIVVIDAKGKWITPGIVDAHSHLGVYPSPGVSARSDGNEATDPNTAQVWAEHSVWPQDPGFNRARAGGVTTLLVLPGSANLFGGRSVTLKNVPSLTMQGMKFPGAPYGLKMACGENPKRVYGGRGRSPSTAMANVFGFRKAWIDAADYARKWDDYRAKVAKGEKADAPKRDLQMETLAGVLKGEILVQNHCYRADEMAVMIDIAREFGYKITMFHHAIESYKLAPVLAKEEICSATWASWTGFKMESLDGIDANAAILAKNGACVVIHSDDPIMTQRLNQEAAIAMTAGAKLGINIPRAEAIKWITANPAKAMGIGDKTGSIEPGKAADLVVWSRDPFSVYAQAEQVYIDGALTYDRKNPRFQPKSDFELGQPGQGAFN</sequence>
<reference evidence="4 5" key="1">
    <citation type="journal article" date="2010" name="J. Bacteriol.">
        <title>The genetic basis of laboratory adaptation in Caulobacter crescentus.</title>
        <authorList>
            <person name="Marks M.E."/>
            <person name="Castro-Rojas C.M."/>
            <person name="Teiling C."/>
            <person name="Du L."/>
            <person name="Kapatral V."/>
            <person name="Walunas T.L."/>
            <person name="Crosson S."/>
        </authorList>
    </citation>
    <scope>NUCLEOTIDE SEQUENCE [LARGE SCALE GENOMIC DNA]</scope>
    <source>
        <strain evidence="5">NA1000 / CB15N</strain>
    </source>
</reference>
<dbReference type="KEGG" id="ccs:CCNA_02050"/>
<dbReference type="AlphaFoldDB" id="A0A0H3C824"/>
<dbReference type="Proteomes" id="UP000001364">
    <property type="component" value="Chromosome"/>
</dbReference>
<dbReference type="PANTHER" id="PTHR43135:SF3">
    <property type="entry name" value="ALPHA-D-RIBOSE 1-METHYLPHOSPHONATE 5-TRIPHOSPHATE DIPHOSPHATASE"/>
    <property type="match status" value="1"/>
</dbReference>
<dbReference type="InterPro" id="IPR051781">
    <property type="entry name" value="Metallo-dep_Hydrolase"/>
</dbReference>
<feature type="region of interest" description="Disordered" evidence="1">
    <location>
        <begin position="27"/>
        <end position="60"/>
    </location>
</feature>
<dbReference type="Gene3D" id="3.20.20.140">
    <property type="entry name" value="Metal-dependent hydrolases"/>
    <property type="match status" value="1"/>
</dbReference>
<evidence type="ECO:0000313" key="5">
    <source>
        <dbReference type="Proteomes" id="UP000001364"/>
    </source>
</evidence>
<organism evidence="4 5">
    <name type="scientific">Caulobacter vibrioides (strain NA1000 / CB15N)</name>
    <name type="common">Caulobacter crescentus</name>
    <dbReference type="NCBI Taxonomy" id="565050"/>
    <lineage>
        <taxon>Bacteria</taxon>
        <taxon>Pseudomonadati</taxon>
        <taxon>Pseudomonadota</taxon>
        <taxon>Alphaproteobacteria</taxon>
        <taxon>Caulobacterales</taxon>
        <taxon>Caulobacteraceae</taxon>
        <taxon>Caulobacter</taxon>
    </lineage>
</organism>
<dbReference type="InterPro" id="IPR006680">
    <property type="entry name" value="Amidohydro-rel"/>
</dbReference>
<dbReference type="InterPro" id="IPR011059">
    <property type="entry name" value="Metal-dep_hydrolase_composite"/>
</dbReference>
<dbReference type="PANTHER" id="PTHR43135">
    <property type="entry name" value="ALPHA-D-RIBOSE 1-METHYLPHOSPHONATE 5-TRIPHOSPHATE DIPHOSPHATASE"/>
    <property type="match status" value="1"/>
</dbReference>
<feature type="domain" description="Amidohydrolase-related" evidence="3">
    <location>
        <begin position="122"/>
        <end position="447"/>
    </location>
</feature>
<evidence type="ECO:0000256" key="1">
    <source>
        <dbReference type="SAM" id="MobiDB-lite"/>
    </source>
</evidence>
<dbReference type="SUPFAM" id="SSF51338">
    <property type="entry name" value="Composite domain of metallo-dependent hydrolases"/>
    <property type="match status" value="1"/>
</dbReference>
<dbReference type="OrthoDB" id="9796020at2"/>
<dbReference type="CDD" id="cd01309">
    <property type="entry name" value="Met_dep_hydrolase_C"/>
    <property type="match status" value="1"/>
</dbReference>
<dbReference type="RefSeq" id="YP_002517423.4">
    <property type="nucleotide sequence ID" value="NC_011916.1"/>
</dbReference>
<proteinExistence type="predicted"/>
<dbReference type="PATRIC" id="fig|565050.3.peg.2008"/>
<evidence type="ECO:0000256" key="2">
    <source>
        <dbReference type="SAM" id="SignalP"/>
    </source>
</evidence>
<dbReference type="Pfam" id="PF01979">
    <property type="entry name" value="Amidohydro_1"/>
    <property type="match status" value="1"/>
</dbReference>
<dbReference type="InterPro" id="IPR032466">
    <property type="entry name" value="Metal_Hydrolase"/>
</dbReference>
<evidence type="ECO:0000313" key="4">
    <source>
        <dbReference type="EMBL" id="ACL95515.2"/>
    </source>
</evidence>
<dbReference type="EC" id="3.5.2.3" evidence="4"/>
<feature type="chain" id="PRO_5002605793" evidence="2">
    <location>
        <begin position="23"/>
        <end position="489"/>
    </location>
</feature>
<dbReference type="GO" id="GO:0004151">
    <property type="term" value="F:dihydroorotase activity"/>
    <property type="evidence" value="ECO:0007669"/>
    <property type="project" value="UniProtKB-EC"/>
</dbReference>
<feature type="signal peptide" evidence="2">
    <location>
        <begin position="1"/>
        <end position="22"/>
    </location>
</feature>
<dbReference type="SUPFAM" id="SSF51556">
    <property type="entry name" value="Metallo-dependent hydrolases"/>
    <property type="match status" value="1"/>
</dbReference>
<dbReference type="GeneID" id="7333382"/>
<dbReference type="HOGENOM" id="CLU_046987_0_0_5"/>
<dbReference type="PROSITE" id="PS51257">
    <property type="entry name" value="PROKAR_LIPOPROTEIN"/>
    <property type="match status" value="1"/>
</dbReference>
<protein>
    <submittedName>
        <fullName evidence="4">Imidazolonepropionase related amidohydrolase</fullName>
        <ecNumber evidence="4">3.5.2.3</ecNumber>
    </submittedName>
</protein>
<keyword evidence="4" id="KW-0378">Hydrolase</keyword>